<sequence>MKTTDLQKKELLEKDLRSYKKLYELQKSIKEEIDELKSSIISDMEELGESKISIDGGTFKLMPEYKRASADTKLLMNVYPNVWEKVKNVYTVNKYIKFTKD</sequence>
<evidence type="ECO:0000313" key="2">
    <source>
        <dbReference type="Proteomes" id="UP000030157"/>
    </source>
</evidence>
<keyword evidence="2" id="KW-1185">Reference proteome</keyword>
<dbReference type="RefSeq" id="YP_009147127.1">
    <property type="nucleotide sequence ID" value="NC_027335.2"/>
</dbReference>
<reference evidence="1" key="1">
    <citation type="submission" date="2014-05" db="EMBL/GenBank/DDBJ databases">
        <title>Complete genome sequence of Enterococcus faecalis bacteriophage ECP3.</title>
        <authorList>
            <person name="Kang H.-Y."/>
            <person name="Kim S."/>
            <person name="Kim J."/>
        </authorList>
    </citation>
    <scope>NUCLEOTIDE SEQUENCE [LARGE SCALE GENOMIC DNA]</scope>
    <source>
        <strain evidence="1">ECP3</strain>
    </source>
</reference>
<evidence type="ECO:0000313" key="1">
    <source>
        <dbReference type="EMBL" id="AII28486.1"/>
    </source>
</evidence>
<organism evidence="1 2">
    <name type="scientific">Enterococcus phage ECP3</name>
    <dbReference type="NCBI Taxonomy" id="1498168"/>
    <lineage>
        <taxon>Viruses</taxon>
        <taxon>Duplodnaviria</taxon>
        <taxon>Heunggongvirae</taxon>
        <taxon>Uroviricota</taxon>
        <taxon>Caudoviricetes</taxon>
        <taxon>Herelleviridae</taxon>
        <taxon>Brockvirinae</taxon>
        <taxon>Kochikohdavirus</taxon>
        <taxon>Kochikohdavirus ECP3</taxon>
    </lineage>
</organism>
<protein>
    <submittedName>
        <fullName evidence="1">Uncharacterized protein</fullName>
    </submittedName>
</protein>
<accession>A0A096XT44</accession>
<proteinExistence type="predicted"/>
<name>A0A096XT44_9CAUD</name>
<dbReference type="GeneID" id="24628175"/>
<dbReference type="Proteomes" id="UP000030157">
    <property type="component" value="Segment"/>
</dbReference>
<dbReference type="EMBL" id="KJ801817">
    <property type="protein sequence ID" value="AII28486.1"/>
    <property type="molecule type" value="Genomic_DNA"/>
</dbReference>